<evidence type="ECO:0000256" key="2">
    <source>
        <dbReference type="ARBA" id="ARBA00022598"/>
    </source>
</evidence>
<dbReference type="Pfam" id="PF00501">
    <property type="entry name" value="AMP-binding"/>
    <property type="match status" value="1"/>
</dbReference>
<comment type="similarity">
    <text evidence="1">Belongs to the ATP-dependent AMP-binding enzyme family.</text>
</comment>
<keyword evidence="2" id="KW-0436">Ligase</keyword>
<feature type="domain" description="AMP-binding enzyme C-terminal" evidence="9">
    <location>
        <begin position="476"/>
        <end position="555"/>
    </location>
</feature>
<comment type="caution">
    <text evidence="10">The sequence shown here is derived from an EMBL/GenBank/DDBJ whole genome shotgun (WGS) entry which is preliminary data.</text>
</comment>
<dbReference type="InterPro" id="IPR000873">
    <property type="entry name" value="AMP-dep_synth/lig_dom"/>
</dbReference>
<dbReference type="FunFam" id="3.30.300.30:FF:000008">
    <property type="entry name" value="2,3-dihydroxybenzoate-AMP ligase"/>
    <property type="match status" value="1"/>
</dbReference>
<feature type="domain" description="AMP-dependent synthetase/ligase" evidence="8">
    <location>
        <begin position="31"/>
        <end position="426"/>
    </location>
</feature>
<keyword evidence="4" id="KW-0443">Lipid metabolism</keyword>
<accession>W9GZN2</accession>
<evidence type="ECO:0000256" key="3">
    <source>
        <dbReference type="ARBA" id="ARBA00022832"/>
    </source>
</evidence>
<keyword evidence="3" id="KW-0276">Fatty acid metabolism</keyword>
<evidence type="ECO:0000259" key="8">
    <source>
        <dbReference type="Pfam" id="PF00501"/>
    </source>
</evidence>
<protein>
    <recommendedName>
        <fullName evidence="7">3-methylmercaptopropionyl-CoA ligase</fullName>
        <ecNumber evidence="6">6.2.1.44</ecNumber>
    </recommendedName>
</protein>
<dbReference type="PANTHER" id="PTHR43859">
    <property type="entry name" value="ACYL-ACTIVATING ENZYME"/>
    <property type="match status" value="1"/>
</dbReference>
<dbReference type="SUPFAM" id="SSF56801">
    <property type="entry name" value="Acetyl-CoA synthetase-like"/>
    <property type="match status" value="1"/>
</dbReference>
<organism evidence="10 11">
    <name type="scientific">Skermanella stibiiresistens SB22</name>
    <dbReference type="NCBI Taxonomy" id="1385369"/>
    <lineage>
        <taxon>Bacteria</taxon>
        <taxon>Pseudomonadati</taxon>
        <taxon>Pseudomonadota</taxon>
        <taxon>Alphaproteobacteria</taxon>
        <taxon>Rhodospirillales</taxon>
        <taxon>Azospirillaceae</taxon>
        <taxon>Skermanella</taxon>
    </lineage>
</organism>
<dbReference type="OrthoDB" id="9803968at2"/>
<dbReference type="CDD" id="cd12118">
    <property type="entry name" value="ttLC_FACS_AEE21_like"/>
    <property type="match status" value="1"/>
</dbReference>
<evidence type="ECO:0000313" key="10">
    <source>
        <dbReference type="EMBL" id="EWY37917.1"/>
    </source>
</evidence>
<evidence type="ECO:0000313" key="11">
    <source>
        <dbReference type="Proteomes" id="UP000019486"/>
    </source>
</evidence>
<dbReference type="Gene3D" id="3.30.300.30">
    <property type="match status" value="1"/>
</dbReference>
<dbReference type="GO" id="GO:0016874">
    <property type="term" value="F:ligase activity"/>
    <property type="evidence" value="ECO:0007669"/>
    <property type="project" value="UniProtKB-KW"/>
</dbReference>
<dbReference type="Gene3D" id="3.40.50.12780">
    <property type="entry name" value="N-terminal domain of ligase-like"/>
    <property type="match status" value="1"/>
</dbReference>
<dbReference type="InterPro" id="IPR025110">
    <property type="entry name" value="AMP-bd_C"/>
</dbReference>
<name>W9GZN2_9PROT</name>
<dbReference type="InterPro" id="IPR020845">
    <property type="entry name" value="AMP-binding_CS"/>
</dbReference>
<dbReference type="STRING" id="1385369.N825_16065"/>
<comment type="catalytic activity">
    <reaction evidence="5">
        <text>3-(methylsulfanyl)propanoate + ATP + CoA = 3-(methylsulfanyl)propanoyl-CoA + AMP + diphosphate</text>
        <dbReference type="Rhea" id="RHEA:43052"/>
        <dbReference type="ChEBI" id="CHEBI:30616"/>
        <dbReference type="ChEBI" id="CHEBI:33019"/>
        <dbReference type="ChEBI" id="CHEBI:49016"/>
        <dbReference type="ChEBI" id="CHEBI:57287"/>
        <dbReference type="ChEBI" id="CHEBI:82815"/>
        <dbReference type="ChEBI" id="CHEBI:456215"/>
        <dbReference type="EC" id="6.2.1.44"/>
    </reaction>
    <physiologicalReaction direction="left-to-right" evidence="5">
        <dbReference type="Rhea" id="RHEA:43053"/>
    </physiologicalReaction>
</comment>
<dbReference type="PROSITE" id="PS00455">
    <property type="entry name" value="AMP_BINDING"/>
    <property type="match status" value="1"/>
</dbReference>
<reference evidence="10 11" key="1">
    <citation type="submission" date="2013-08" db="EMBL/GenBank/DDBJ databases">
        <title>The genome sequence of Skermanella stibiiresistens.</title>
        <authorList>
            <person name="Zhu W."/>
            <person name="Wang G."/>
        </authorList>
    </citation>
    <scope>NUCLEOTIDE SEQUENCE [LARGE SCALE GENOMIC DNA]</scope>
    <source>
        <strain evidence="10 11">SB22</strain>
    </source>
</reference>
<dbReference type="NCBIfam" id="NF006020">
    <property type="entry name" value="PRK08162.1"/>
    <property type="match status" value="1"/>
</dbReference>
<dbReference type="PANTHER" id="PTHR43859:SF4">
    <property type="entry name" value="BUTANOATE--COA LIGASE AAE1-RELATED"/>
    <property type="match status" value="1"/>
</dbReference>
<evidence type="ECO:0000256" key="7">
    <source>
        <dbReference type="ARBA" id="ARBA00067668"/>
    </source>
</evidence>
<dbReference type="RefSeq" id="WP_037458045.1">
    <property type="nucleotide sequence ID" value="NZ_AVFL01000022.1"/>
</dbReference>
<sequence>MSHATPPSIFEQDLGRVPANHVPLSPLGYLRRAAAIYPGKVAVIHGDRRTSYAQLYDRARRFAAALIAAGVRRGDTVAVLAPNIPALLEAHYGVPMAGAVLNALNTRLDAATITFILEHSESRVLIVDREWGETAAAAIERLGRDILVIEIEDPDARHPHSLAHSWGAIEYETFLAGGDPDAAFGTDPTGPAWMEPLDEWDAIALNYTSGTTGNPKGVVYHHRGAYLNALGNAWTLNLRPESAYLWTLPMFHCNGWTYTWGVTAAGGTHVCLRRVEAAAIFDAIVRHGVTHMCGAPIVLNMLVNAPAGLRAEFAREAAARPRVSAGTGGAAPPSAVLEAMASLGFDVIHLYGLTECYGPATICAEQIDWADLPQGDRARLKARQGVPLPTMDRVDVFTETGAPVPADGATIGEIGLRGNTVMKGYLKNPKATADALGTGWFLTGDLAVKHPDGYIEVKDRSKDIIISGGENISSLEVEEALYRHPAVLEAAVVAQPDPKWGETPCAFVTLKPDLPPGAEPVDEAAIIAWCRDHLAHFKVPRHVVFQSLPKTSTGKIQKTVLRDLAKGDTQEGAKGNT</sequence>
<dbReference type="GO" id="GO:0006631">
    <property type="term" value="P:fatty acid metabolic process"/>
    <property type="evidence" value="ECO:0007669"/>
    <property type="project" value="UniProtKB-KW"/>
</dbReference>
<evidence type="ECO:0000256" key="5">
    <source>
        <dbReference type="ARBA" id="ARBA00051915"/>
    </source>
</evidence>
<dbReference type="InterPro" id="IPR045851">
    <property type="entry name" value="AMP-bd_C_sf"/>
</dbReference>
<evidence type="ECO:0000256" key="4">
    <source>
        <dbReference type="ARBA" id="ARBA00023098"/>
    </source>
</evidence>
<dbReference type="Pfam" id="PF13193">
    <property type="entry name" value="AMP-binding_C"/>
    <property type="match status" value="1"/>
</dbReference>
<evidence type="ECO:0000256" key="1">
    <source>
        <dbReference type="ARBA" id="ARBA00006432"/>
    </source>
</evidence>
<proteinExistence type="inferred from homology"/>
<dbReference type="InterPro" id="IPR042099">
    <property type="entry name" value="ANL_N_sf"/>
</dbReference>
<evidence type="ECO:0000259" key="9">
    <source>
        <dbReference type="Pfam" id="PF13193"/>
    </source>
</evidence>
<dbReference type="EC" id="6.2.1.44" evidence="6"/>
<keyword evidence="11" id="KW-1185">Reference proteome</keyword>
<dbReference type="Proteomes" id="UP000019486">
    <property type="component" value="Unassembled WGS sequence"/>
</dbReference>
<evidence type="ECO:0000256" key="6">
    <source>
        <dbReference type="ARBA" id="ARBA00066616"/>
    </source>
</evidence>
<dbReference type="EMBL" id="AVFL01000022">
    <property type="protein sequence ID" value="EWY37917.1"/>
    <property type="molecule type" value="Genomic_DNA"/>
</dbReference>
<dbReference type="AlphaFoldDB" id="W9GZN2"/>
<gene>
    <name evidence="10" type="ORF">N825_16065</name>
</gene>
<dbReference type="PATRIC" id="fig|1385369.3.peg.5068"/>